<evidence type="ECO:0000313" key="3">
    <source>
        <dbReference type="EMBL" id="MFC4855890.1"/>
    </source>
</evidence>
<feature type="coiled-coil region" evidence="1">
    <location>
        <begin position="103"/>
        <end position="158"/>
    </location>
</feature>
<keyword evidence="1" id="KW-0175">Coiled coil</keyword>
<protein>
    <submittedName>
        <fullName evidence="3">Hemerythrin domain-containing protein</fullName>
    </submittedName>
</protein>
<dbReference type="InterPro" id="IPR012312">
    <property type="entry name" value="Hemerythrin-like"/>
</dbReference>
<name>A0ABV9S2L9_9PSEU</name>
<sequence length="166" mass="18438">MTSSERDGEDPRGRAVYEHLVEVHALYRRELAKLRGEMAKWSADPGGPDRLADAARAFSDQRKSDLRLNCLQFCDALTAHHSVEDTQMFPQLRDYSAAAAPVVDRLRMEHEKIADLLAQLENTLRRLSGDPSLVADAARALTALATDLEAHLDNEENSLAGLFGLR</sequence>
<dbReference type="PANTHER" id="PTHR38048:SF1">
    <property type="entry name" value="HEMERYTHRIN-LIKE DOMAIN-CONTAINING PROTEIN"/>
    <property type="match status" value="1"/>
</dbReference>
<evidence type="ECO:0000313" key="4">
    <source>
        <dbReference type="Proteomes" id="UP001595859"/>
    </source>
</evidence>
<proteinExistence type="predicted"/>
<dbReference type="InterPro" id="IPR053206">
    <property type="entry name" value="Dimeric_xanthone_biosynth"/>
</dbReference>
<organism evidence="3 4">
    <name type="scientific">Actinophytocola glycyrrhizae</name>
    <dbReference type="NCBI Taxonomy" id="2044873"/>
    <lineage>
        <taxon>Bacteria</taxon>
        <taxon>Bacillati</taxon>
        <taxon>Actinomycetota</taxon>
        <taxon>Actinomycetes</taxon>
        <taxon>Pseudonocardiales</taxon>
        <taxon>Pseudonocardiaceae</taxon>
    </lineage>
</organism>
<dbReference type="Proteomes" id="UP001595859">
    <property type="component" value="Unassembled WGS sequence"/>
</dbReference>
<accession>A0ABV9S2L9</accession>
<gene>
    <name evidence="3" type="ORF">ACFPCV_20450</name>
</gene>
<dbReference type="CDD" id="cd12108">
    <property type="entry name" value="Hr-like"/>
    <property type="match status" value="1"/>
</dbReference>
<dbReference type="Gene3D" id="1.20.120.520">
    <property type="entry name" value="nmb1532 protein domain like"/>
    <property type="match status" value="1"/>
</dbReference>
<dbReference type="PANTHER" id="PTHR38048">
    <property type="entry name" value="EXPRESSED PROTEIN"/>
    <property type="match status" value="1"/>
</dbReference>
<evidence type="ECO:0000256" key="1">
    <source>
        <dbReference type="SAM" id="Coils"/>
    </source>
</evidence>
<reference evidence="4" key="1">
    <citation type="journal article" date="2019" name="Int. J. Syst. Evol. Microbiol.">
        <title>The Global Catalogue of Microorganisms (GCM) 10K type strain sequencing project: providing services to taxonomists for standard genome sequencing and annotation.</title>
        <authorList>
            <consortium name="The Broad Institute Genomics Platform"/>
            <consortium name="The Broad Institute Genome Sequencing Center for Infectious Disease"/>
            <person name="Wu L."/>
            <person name="Ma J."/>
        </authorList>
    </citation>
    <scope>NUCLEOTIDE SEQUENCE [LARGE SCALE GENOMIC DNA]</scope>
    <source>
        <strain evidence="4">ZS-22-S1</strain>
    </source>
</reference>
<dbReference type="RefSeq" id="WP_378057858.1">
    <property type="nucleotide sequence ID" value="NZ_JBHSIS010000009.1"/>
</dbReference>
<keyword evidence="4" id="KW-1185">Reference proteome</keyword>
<feature type="domain" description="Hemerythrin-like" evidence="2">
    <location>
        <begin position="18"/>
        <end position="161"/>
    </location>
</feature>
<evidence type="ECO:0000259" key="2">
    <source>
        <dbReference type="Pfam" id="PF01814"/>
    </source>
</evidence>
<dbReference type="Pfam" id="PF01814">
    <property type="entry name" value="Hemerythrin"/>
    <property type="match status" value="1"/>
</dbReference>
<dbReference type="EMBL" id="JBHSIS010000009">
    <property type="protein sequence ID" value="MFC4855890.1"/>
    <property type="molecule type" value="Genomic_DNA"/>
</dbReference>
<comment type="caution">
    <text evidence="3">The sequence shown here is derived from an EMBL/GenBank/DDBJ whole genome shotgun (WGS) entry which is preliminary data.</text>
</comment>